<proteinExistence type="predicted"/>
<dbReference type="EMBL" id="SMJW01000084">
    <property type="protein sequence ID" value="TDC14015.1"/>
    <property type="molecule type" value="Genomic_DNA"/>
</dbReference>
<name>A0A4R4NWV3_9ACTN</name>
<reference evidence="1 2" key="1">
    <citation type="submission" date="2019-03" db="EMBL/GenBank/DDBJ databases">
        <title>Draft genome sequences of novel Actinobacteria.</title>
        <authorList>
            <person name="Sahin N."/>
            <person name="Ay H."/>
            <person name="Saygin H."/>
        </authorList>
    </citation>
    <scope>NUCLEOTIDE SEQUENCE [LARGE SCALE GENOMIC DNA]</scope>
    <source>
        <strain evidence="1 2">DSM 45347</strain>
    </source>
</reference>
<dbReference type="Proteomes" id="UP000295431">
    <property type="component" value="Unassembled WGS sequence"/>
</dbReference>
<dbReference type="AlphaFoldDB" id="A0A4R4NWV3"/>
<dbReference type="PANTHER" id="PTHR47197">
    <property type="entry name" value="PROTEIN NIRF"/>
    <property type="match status" value="1"/>
</dbReference>
<dbReference type="InterPro" id="IPR011048">
    <property type="entry name" value="Haem_d1_sf"/>
</dbReference>
<dbReference type="OrthoDB" id="145213at2"/>
<gene>
    <name evidence="1" type="ORF">E1284_18140</name>
</gene>
<dbReference type="PROSITE" id="PS51257">
    <property type="entry name" value="PROKAR_LIPOPROTEIN"/>
    <property type="match status" value="1"/>
</dbReference>
<dbReference type="InterPro" id="IPR051200">
    <property type="entry name" value="Host-pathogen_enzymatic-act"/>
</dbReference>
<organism evidence="1 2">
    <name type="scientific">Actinomadura bangladeshensis</name>
    <dbReference type="NCBI Taxonomy" id="453573"/>
    <lineage>
        <taxon>Bacteria</taxon>
        <taxon>Bacillati</taxon>
        <taxon>Actinomycetota</taxon>
        <taxon>Actinomycetes</taxon>
        <taxon>Streptosporangiales</taxon>
        <taxon>Thermomonosporaceae</taxon>
        <taxon>Actinomadura</taxon>
    </lineage>
</organism>
<dbReference type="PANTHER" id="PTHR47197:SF3">
    <property type="entry name" value="DIHYDRO-HEME D1 DEHYDROGENASE"/>
    <property type="match status" value="1"/>
</dbReference>
<accession>A0A4R4NWV3</accession>
<evidence type="ECO:0000313" key="2">
    <source>
        <dbReference type="Proteomes" id="UP000295431"/>
    </source>
</evidence>
<keyword evidence="2" id="KW-1185">Reference proteome</keyword>
<evidence type="ECO:0000313" key="1">
    <source>
        <dbReference type="EMBL" id="TDC14015.1"/>
    </source>
</evidence>
<dbReference type="SUPFAM" id="SSF51004">
    <property type="entry name" value="C-terminal (heme d1) domain of cytochrome cd1-nitrite reductase"/>
    <property type="match status" value="1"/>
</dbReference>
<dbReference type="Gene3D" id="2.130.10.10">
    <property type="entry name" value="YVTN repeat-like/Quinoprotein amine dehydrogenase"/>
    <property type="match status" value="1"/>
</dbReference>
<dbReference type="RefSeq" id="WP_131940398.1">
    <property type="nucleotide sequence ID" value="NZ_BAAAMX010000005.1"/>
</dbReference>
<sequence>MGSDERRPLPAAMLSASALVLSCGVLSGCESPVAFHRPGKRSPDDPVVGLGAPAPYLSPRPGAAVKDPPAAPPVAPAGGRVYAATGPGMIAPNARGMPPRIYVANGRVIDVVDPGTARVAARFRAGASASRVVPSWDLRRLWAADGAHGLLVPVGPRSGRRGRPVGVTGPAGLYFTPDGRDALVPARAPRRIDVRNPRTMKLRASVPMPCSAGHADFSAGGASLVATCAAAGALARVDLAGRRLSGTIRLPDGARPGDLRLSPSGTVFYVADAAKGGVWLVDARAFTLLGFVPTAPGARGLAISRDARRLFVVGGGSLTAVDFRTRRVVSRWPLPADRSVPGGVSSDGTALWLADRAGLVYAVSTRTGRVVRRVWVGGRPTALCVHPQPGRYSLGGTCLYR</sequence>
<protein>
    <submittedName>
        <fullName evidence="1">YncE family protein</fullName>
    </submittedName>
</protein>
<dbReference type="InterPro" id="IPR015943">
    <property type="entry name" value="WD40/YVTN_repeat-like_dom_sf"/>
</dbReference>
<comment type="caution">
    <text evidence="1">The sequence shown here is derived from an EMBL/GenBank/DDBJ whole genome shotgun (WGS) entry which is preliminary data.</text>
</comment>